<dbReference type="EMBL" id="BMAW01064582">
    <property type="protein sequence ID" value="GFT45898.1"/>
    <property type="molecule type" value="Genomic_DNA"/>
</dbReference>
<dbReference type="EMBL" id="BMAW01115205">
    <property type="protein sequence ID" value="GFT65271.1"/>
    <property type="molecule type" value="Genomic_DNA"/>
</dbReference>
<comment type="caution">
    <text evidence="5">The sequence shown here is derived from an EMBL/GenBank/DDBJ whole genome shotgun (WGS) entry which is preliminary data.</text>
</comment>
<dbReference type="EMBL" id="BMAW01010729">
    <property type="protein sequence ID" value="GFT20143.1"/>
    <property type="molecule type" value="Genomic_DNA"/>
</dbReference>
<proteinExistence type="predicted"/>
<evidence type="ECO:0000313" key="5">
    <source>
        <dbReference type="EMBL" id="GFU37289.1"/>
    </source>
</evidence>
<name>A0A8X6UQD9_NEPPI</name>
<evidence type="ECO:0000313" key="2">
    <source>
        <dbReference type="EMBL" id="GFT20143.1"/>
    </source>
</evidence>
<dbReference type="EMBL" id="BMAW01084179">
    <property type="protein sequence ID" value="GFU37289.1"/>
    <property type="molecule type" value="Genomic_DNA"/>
</dbReference>
<dbReference type="AlphaFoldDB" id="A0A8X6UQD9"/>
<accession>A0A8X6UQD9</accession>
<evidence type="ECO:0000313" key="3">
    <source>
        <dbReference type="EMBL" id="GFT45898.1"/>
    </source>
</evidence>
<evidence type="ECO:0000256" key="1">
    <source>
        <dbReference type="SAM" id="MobiDB-lite"/>
    </source>
</evidence>
<protein>
    <submittedName>
        <fullName evidence="5">Uncharacterized protein</fullName>
    </submittedName>
</protein>
<evidence type="ECO:0000313" key="6">
    <source>
        <dbReference type="Proteomes" id="UP000887013"/>
    </source>
</evidence>
<evidence type="ECO:0000313" key="4">
    <source>
        <dbReference type="EMBL" id="GFT65271.1"/>
    </source>
</evidence>
<gene>
    <name evidence="2" type="ORF">NPIL_112281</name>
    <name evidence="5" type="ORF">NPIL_396901</name>
    <name evidence="3" type="ORF">NPIL_50861</name>
    <name evidence="4" type="ORF">NPIL_701711</name>
</gene>
<sequence length="117" mass="13408">MRTIFFNDNFSNWRRRWSCNNRPLFTHIVHYRFGVGGLSVCLWLEASGPTYTHDACTSVLQELEYIQTILFDSSMCEMTLCHATIESTVGFKISRFSPSSSGLRPAGEWSTFGPRRS</sequence>
<organism evidence="5 6">
    <name type="scientific">Nephila pilipes</name>
    <name type="common">Giant wood spider</name>
    <name type="synonym">Nephila maculata</name>
    <dbReference type="NCBI Taxonomy" id="299642"/>
    <lineage>
        <taxon>Eukaryota</taxon>
        <taxon>Metazoa</taxon>
        <taxon>Ecdysozoa</taxon>
        <taxon>Arthropoda</taxon>
        <taxon>Chelicerata</taxon>
        <taxon>Arachnida</taxon>
        <taxon>Araneae</taxon>
        <taxon>Araneomorphae</taxon>
        <taxon>Entelegynae</taxon>
        <taxon>Araneoidea</taxon>
        <taxon>Nephilidae</taxon>
        <taxon>Nephila</taxon>
    </lineage>
</organism>
<feature type="region of interest" description="Disordered" evidence="1">
    <location>
        <begin position="97"/>
        <end position="117"/>
    </location>
</feature>
<dbReference type="Proteomes" id="UP000887013">
    <property type="component" value="Unassembled WGS sequence"/>
</dbReference>
<reference evidence="5" key="1">
    <citation type="submission" date="2020-08" db="EMBL/GenBank/DDBJ databases">
        <title>Multicomponent nature underlies the extraordinary mechanical properties of spider dragline silk.</title>
        <authorList>
            <person name="Kono N."/>
            <person name="Nakamura H."/>
            <person name="Mori M."/>
            <person name="Yoshida Y."/>
            <person name="Ohtoshi R."/>
            <person name="Malay A.D."/>
            <person name="Moran D.A.P."/>
            <person name="Tomita M."/>
            <person name="Numata K."/>
            <person name="Arakawa K."/>
        </authorList>
    </citation>
    <scope>NUCLEOTIDE SEQUENCE</scope>
</reference>
<keyword evidence="6" id="KW-1185">Reference proteome</keyword>